<dbReference type="GO" id="GO:0043758">
    <property type="term" value="F:acetate-CoA ligase (ADP-forming) activity"/>
    <property type="evidence" value="ECO:0007669"/>
    <property type="project" value="InterPro"/>
</dbReference>
<dbReference type="InterPro" id="IPR003781">
    <property type="entry name" value="CoA-bd"/>
</dbReference>
<dbReference type="InterPro" id="IPR011761">
    <property type="entry name" value="ATP-grasp"/>
</dbReference>
<dbReference type="NCBIfam" id="TIGR02717">
    <property type="entry name" value="AcCoA-syn-alpha"/>
    <property type="match status" value="1"/>
</dbReference>
<dbReference type="Pfam" id="PF19045">
    <property type="entry name" value="Ligase_CoA_2"/>
    <property type="match status" value="1"/>
</dbReference>
<feature type="domain" description="ATP-grasp" evidence="6">
    <location>
        <begin position="496"/>
        <end position="532"/>
    </location>
</feature>
<dbReference type="EMBL" id="DTHS01000008">
    <property type="protein sequence ID" value="HHR48111.1"/>
    <property type="molecule type" value="Genomic_DNA"/>
</dbReference>
<dbReference type="PANTHER" id="PTHR43334">
    <property type="entry name" value="ACETATE--COA LIGASE [ADP-FORMING]"/>
    <property type="match status" value="1"/>
</dbReference>
<dbReference type="InterPro" id="IPR016102">
    <property type="entry name" value="Succinyl-CoA_synth-like"/>
</dbReference>
<dbReference type="SUPFAM" id="SSF52210">
    <property type="entry name" value="Succinyl-CoA synthetase domains"/>
    <property type="match status" value="2"/>
</dbReference>
<dbReference type="Pfam" id="PF13380">
    <property type="entry name" value="CoA_binding_2"/>
    <property type="match status" value="1"/>
</dbReference>
<evidence type="ECO:0000256" key="5">
    <source>
        <dbReference type="PROSITE-ProRule" id="PRU00409"/>
    </source>
</evidence>
<dbReference type="SUPFAM" id="SSF51735">
    <property type="entry name" value="NAD(P)-binding Rossmann-fold domains"/>
    <property type="match status" value="1"/>
</dbReference>
<dbReference type="InterPro" id="IPR043938">
    <property type="entry name" value="Ligase_CoA_dom"/>
</dbReference>
<comment type="caution">
    <text evidence="7">The sequence shown here is derived from an EMBL/GenBank/DDBJ whole genome shotgun (WGS) entry which is preliminary data.</text>
</comment>
<evidence type="ECO:0000256" key="1">
    <source>
        <dbReference type="ARBA" id="ARBA00022598"/>
    </source>
</evidence>
<keyword evidence="3 5" id="KW-0067">ATP-binding</keyword>
<gene>
    <name evidence="7" type="ORF">ENV79_00475</name>
</gene>
<dbReference type="AlphaFoldDB" id="A0A7V6CMF3"/>
<dbReference type="InterPro" id="IPR013815">
    <property type="entry name" value="ATP_grasp_subdomain_1"/>
</dbReference>
<dbReference type="Pfam" id="PF13549">
    <property type="entry name" value="ATP-grasp_5"/>
    <property type="match status" value="1"/>
</dbReference>
<dbReference type="GO" id="GO:0005524">
    <property type="term" value="F:ATP binding"/>
    <property type="evidence" value="ECO:0007669"/>
    <property type="project" value="UniProtKB-UniRule"/>
</dbReference>
<dbReference type="InterPro" id="IPR036291">
    <property type="entry name" value="NAD(P)-bd_dom_sf"/>
</dbReference>
<name>A0A7V6CMF3_UNCW3</name>
<dbReference type="Pfam" id="PF13607">
    <property type="entry name" value="Succ_CoA_lig"/>
    <property type="match status" value="1"/>
</dbReference>
<dbReference type="Gene3D" id="3.30.1490.20">
    <property type="entry name" value="ATP-grasp fold, A domain"/>
    <property type="match status" value="1"/>
</dbReference>
<dbReference type="InterPro" id="IPR032875">
    <property type="entry name" value="Succ_CoA_lig_flav_dom"/>
</dbReference>
<evidence type="ECO:0000256" key="4">
    <source>
        <dbReference type="ARBA" id="ARBA00060888"/>
    </source>
</evidence>
<comment type="similarity">
    <text evidence="4">In the N-terminal section; belongs to the acetate CoA ligase alpha subunit family.</text>
</comment>
<dbReference type="PROSITE" id="PS50975">
    <property type="entry name" value="ATP_GRASP"/>
    <property type="match status" value="1"/>
</dbReference>
<dbReference type="FunFam" id="3.30.1490.20:FF:000020">
    <property type="entry name" value="Protein lysine acetyltransferase"/>
    <property type="match status" value="1"/>
</dbReference>
<dbReference type="InterPro" id="IPR051538">
    <property type="entry name" value="Acyl-CoA_Synth/Transferase"/>
</dbReference>
<keyword evidence="1" id="KW-0436">Ligase</keyword>
<dbReference type="GO" id="GO:0046872">
    <property type="term" value="F:metal ion binding"/>
    <property type="evidence" value="ECO:0007669"/>
    <property type="project" value="InterPro"/>
</dbReference>
<protein>
    <submittedName>
        <fullName evidence="7">CoA-binding protein</fullName>
    </submittedName>
</protein>
<dbReference type="PANTHER" id="PTHR43334:SF1">
    <property type="entry name" value="3-HYDROXYPROPIONATE--COA LIGASE [ADP-FORMING]"/>
    <property type="match status" value="1"/>
</dbReference>
<keyword evidence="2 5" id="KW-0547">Nucleotide-binding</keyword>
<evidence type="ECO:0000256" key="3">
    <source>
        <dbReference type="ARBA" id="ARBA00022840"/>
    </source>
</evidence>
<accession>A0A7V6CMF3</accession>
<dbReference type="Gene3D" id="3.40.50.261">
    <property type="entry name" value="Succinyl-CoA synthetase domains"/>
    <property type="match status" value="2"/>
</dbReference>
<evidence type="ECO:0000313" key="7">
    <source>
        <dbReference type="EMBL" id="HHR48111.1"/>
    </source>
</evidence>
<dbReference type="Gene3D" id="3.40.50.720">
    <property type="entry name" value="NAD(P)-binding Rossmann-like Domain"/>
    <property type="match status" value="1"/>
</dbReference>
<dbReference type="Gene3D" id="3.30.470.20">
    <property type="entry name" value="ATP-grasp fold, B domain"/>
    <property type="match status" value="1"/>
</dbReference>
<evidence type="ECO:0000259" key="6">
    <source>
        <dbReference type="PROSITE" id="PS50975"/>
    </source>
</evidence>
<dbReference type="SMART" id="SM00881">
    <property type="entry name" value="CoA_binding"/>
    <property type="match status" value="1"/>
</dbReference>
<proteinExistence type="inferred from homology"/>
<reference evidence="7" key="1">
    <citation type="journal article" date="2020" name="mSystems">
        <title>Genome- and Community-Level Interaction Insights into Carbon Utilization and Element Cycling Functions of Hydrothermarchaeota in Hydrothermal Sediment.</title>
        <authorList>
            <person name="Zhou Z."/>
            <person name="Liu Y."/>
            <person name="Xu W."/>
            <person name="Pan J."/>
            <person name="Luo Z.H."/>
            <person name="Li M."/>
        </authorList>
    </citation>
    <scope>NUCLEOTIDE SEQUENCE [LARGE SCALE GENOMIC DNA]</scope>
    <source>
        <strain evidence="7">SpSt-791</strain>
    </source>
</reference>
<dbReference type="SUPFAM" id="SSF56059">
    <property type="entry name" value="Glutathione synthetase ATP-binding domain-like"/>
    <property type="match status" value="1"/>
</dbReference>
<dbReference type="InterPro" id="IPR014089">
    <property type="entry name" value="AcCoA-synth-alpha"/>
</dbReference>
<organism evidence="7">
    <name type="scientific">candidate division WOR-3 bacterium</name>
    <dbReference type="NCBI Taxonomy" id="2052148"/>
    <lineage>
        <taxon>Bacteria</taxon>
        <taxon>Bacteria division WOR-3</taxon>
    </lineage>
</organism>
<evidence type="ECO:0000256" key="2">
    <source>
        <dbReference type="ARBA" id="ARBA00022741"/>
    </source>
</evidence>
<sequence length="713" mass="78614">MKENLKYIFNPRSIAVIGASTTPGSVGQVTFANILLNGYQGIVYPVNIKAKSVLGVKAYFSILDIPDEIDLAIIMVPAIFVPEVVEECGQKRVKGIVVISAGFKETGEEGAVLEKRIKELVEKYNIALIGPNCVGIINTDPKIRLNATFGRVMPKEGNIAFITQSGAVGLTALEYAEAEGIGLSKFISIGNKADVNENDLLAYLMTDEQTKVILLYLEDLVKPLKFLEVARKVTEEAKKPILAIKSGRTPEGAKAAATHTGALAGSDEAYDAFFRQCGIIRVDTVNELFDYAKAFSGQPLPKGRKVAIITNAGGMGIMATDASIRNGLKLATLSEETKEKLRKILPPTANTNNPVDVIGDADENRYSAALKIILEEEAVDAIIAIWTPTQITETIKVAEKVVQLAFQYSKPIMGCLLSLQNVKEVIKTLWQAKIPYYPIPESAAKALSLMCYFNDWINKKITGVKVFEDVEKEKIISIIEKVKKRNPPVILEPEGYQILSAYKIPVLPFALVKDREEAILKAKEIGYPCVLKIVSPHILHKTDVGGVMLDIENEEELQIKFTELLKNIKNKKPDAQIEGVLIQPMVSSGIETIIGIKRDPQFGPLIMFGIGGIYVEVFRDVSFRICPIRESSAWRMVQEIKGYKLLQGFRGKPPSDIEKIVEVLQRVSQLAVDFPCFLEIDINPFLVFEKGKGACAIDARFVYHPDYTPVIQG</sequence>